<dbReference type="InterPro" id="IPR002938">
    <property type="entry name" value="FAD-bd"/>
</dbReference>
<dbReference type="GO" id="GO:0071949">
    <property type="term" value="F:FAD binding"/>
    <property type="evidence" value="ECO:0007669"/>
    <property type="project" value="InterPro"/>
</dbReference>
<feature type="domain" description="FAD-binding" evidence="4">
    <location>
        <begin position="8"/>
        <end position="353"/>
    </location>
</feature>
<evidence type="ECO:0000259" key="4">
    <source>
        <dbReference type="Pfam" id="PF01494"/>
    </source>
</evidence>
<dbReference type="InterPro" id="IPR051104">
    <property type="entry name" value="FAD_monoxygenase"/>
</dbReference>
<gene>
    <name evidence="5" type="ORF">NLI96_g1824</name>
</gene>
<keyword evidence="2" id="KW-0274">FAD</keyword>
<keyword evidence="3" id="KW-0560">Oxidoreductase</keyword>
<dbReference type="GO" id="GO:0044550">
    <property type="term" value="P:secondary metabolite biosynthetic process"/>
    <property type="evidence" value="ECO:0007669"/>
    <property type="project" value="TreeGrafter"/>
</dbReference>
<organism evidence="5 6">
    <name type="scientific">Meripilus lineatus</name>
    <dbReference type="NCBI Taxonomy" id="2056292"/>
    <lineage>
        <taxon>Eukaryota</taxon>
        <taxon>Fungi</taxon>
        <taxon>Dikarya</taxon>
        <taxon>Basidiomycota</taxon>
        <taxon>Agaricomycotina</taxon>
        <taxon>Agaricomycetes</taxon>
        <taxon>Polyporales</taxon>
        <taxon>Meripilaceae</taxon>
        <taxon>Meripilus</taxon>
    </lineage>
</organism>
<dbReference type="PANTHER" id="PTHR46720">
    <property type="entry name" value="HYDROXYLASE, PUTATIVE (AFU_ORTHOLOGUE AFUA_3G01460)-RELATED"/>
    <property type="match status" value="1"/>
</dbReference>
<dbReference type="SUPFAM" id="SSF51905">
    <property type="entry name" value="FAD/NAD(P)-binding domain"/>
    <property type="match status" value="1"/>
</dbReference>
<dbReference type="Gene3D" id="3.50.50.60">
    <property type="entry name" value="FAD/NAD(P)-binding domain"/>
    <property type="match status" value="1"/>
</dbReference>
<dbReference type="Pfam" id="PF01494">
    <property type="entry name" value="FAD_binding_3"/>
    <property type="match status" value="1"/>
</dbReference>
<dbReference type="PRINTS" id="PR00420">
    <property type="entry name" value="RNGMNOXGNASE"/>
</dbReference>
<accession>A0AAD5V9G2</accession>
<name>A0AAD5V9G2_9APHY</name>
<dbReference type="AlphaFoldDB" id="A0AAD5V9G2"/>
<comment type="caution">
    <text evidence="5">The sequence shown here is derived from an EMBL/GenBank/DDBJ whole genome shotgun (WGS) entry which is preliminary data.</text>
</comment>
<protein>
    <recommendedName>
        <fullName evidence="4">FAD-binding domain-containing protein</fullName>
    </recommendedName>
</protein>
<evidence type="ECO:0000313" key="5">
    <source>
        <dbReference type="EMBL" id="KAJ3489879.1"/>
    </source>
</evidence>
<dbReference type="InterPro" id="IPR036188">
    <property type="entry name" value="FAD/NAD-bd_sf"/>
</dbReference>
<reference evidence="5" key="1">
    <citation type="submission" date="2022-07" db="EMBL/GenBank/DDBJ databases">
        <title>Genome Sequence of Physisporinus lineatus.</title>
        <authorList>
            <person name="Buettner E."/>
        </authorList>
    </citation>
    <scope>NUCLEOTIDE SEQUENCE</scope>
    <source>
        <strain evidence="5">VT162</strain>
    </source>
</reference>
<dbReference type="Proteomes" id="UP001212997">
    <property type="component" value="Unassembled WGS sequence"/>
</dbReference>
<evidence type="ECO:0000313" key="6">
    <source>
        <dbReference type="Proteomes" id="UP001212997"/>
    </source>
</evidence>
<dbReference type="GO" id="GO:0016491">
    <property type="term" value="F:oxidoreductase activity"/>
    <property type="evidence" value="ECO:0007669"/>
    <property type="project" value="UniProtKB-KW"/>
</dbReference>
<dbReference type="EMBL" id="JANAWD010000037">
    <property type="protein sequence ID" value="KAJ3489879.1"/>
    <property type="molecule type" value="Genomic_DNA"/>
</dbReference>
<dbReference type="SUPFAM" id="SSF54373">
    <property type="entry name" value="FAD-linked reductases, C-terminal domain"/>
    <property type="match status" value="1"/>
</dbReference>
<proteinExistence type="predicted"/>
<keyword evidence="6" id="KW-1185">Reference proteome</keyword>
<evidence type="ECO:0000256" key="2">
    <source>
        <dbReference type="ARBA" id="ARBA00022827"/>
    </source>
</evidence>
<keyword evidence="1" id="KW-0285">Flavoprotein</keyword>
<evidence type="ECO:0000256" key="3">
    <source>
        <dbReference type="ARBA" id="ARBA00023002"/>
    </source>
</evidence>
<sequence>MSEQPLRIAIVGGGIGGLTLAVALSKSPKQLVVDIYEAKATFNEIGAGVGILPRVWEALRSLGLEEQLRERIGTYPGGGKFQYRKSDQKEGFVFGASVAEAQTIHRADLHNVLIQNTPAHFGKHFSKRLVSFTSANSGEVILNFEDGSTAVCDLLVGADGVRSPVRQQLYQYLASNAENEGKPQVEVDLLRRKGLAYWTGNTVYRSLIPREDLVKINPEHPSLFTATQFMLTYPISQGKLLNVVVAAFQHHKMGTEQTGPWVAEADNQELVDHFASWDSEARLIAQVNIELTFLEAHSMEPFQASGAGQAIEDALVLTSLLSLEETTRETLALALKVYDEIRRPIAQEVQRRSREAGRVVSLNGESLADTPAEASGMGLIPLERLKALDRELNEISRWTWTSDALRDQVKAVEIFQSYRGGSEAGADQTL</sequence>
<dbReference type="PANTHER" id="PTHR46720:SF3">
    <property type="entry name" value="FAD-BINDING DOMAIN-CONTAINING PROTEIN-RELATED"/>
    <property type="match status" value="1"/>
</dbReference>
<evidence type="ECO:0000256" key="1">
    <source>
        <dbReference type="ARBA" id="ARBA00022630"/>
    </source>
</evidence>